<evidence type="ECO:0000256" key="1">
    <source>
        <dbReference type="ARBA" id="ARBA00022737"/>
    </source>
</evidence>
<keyword evidence="1" id="KW-0677">Repeat</keyword>
<organism evidence="2">
    <name type="scientific">uncultured Chloroflexia bacterium</name>
    <dbReference type="NCBI Taxonomy" id="1672391"/>
    <lineage>
        <taxon>Bacteria</taxon>
        <taxon>Bacillati</taxon>
        <taxon>Chloroflexota</taxon>
        <taxon>Chloroflexia</taxon>
        <taxon>environmental samples</taxon>
    </lineage>
</organism>
<reference evidence="2" key="1">
    <citation type="submission" date="2020-02" db="EMBL/GenBank/DDBJ databases">
        <authorList>
            <person name="Meier V. D."/>
        </authorList>
    </citation>
    <scope>NUCLEOTIDE SEQUENCE</scope>
    <source>
        <strain evidence="2">AVDCRST_MAG93</strain>
    </source>
</reference>
<protein>
    <recommendedName>
        <fullName evidence="3">Pentapeptide repeat family protein</fullName>
    </recommendedName>
</protein>
<accession>A0A6J4JPC2</accession>
<name>A0A6J4JPC2_9CHLR</name>
<dbReference type="Gene3D" id="2.160.20.80">
    <property type="entry name" value="E3 ubiquitin-protein ligase SopA"/>
    <property type="match status" value="1"/>
</dbReference>
<dbReference type="EMBL" id="CADCTR010001157">
    <property type="protein sequence ID" value="CAA9283987.1"/>
    <property type="molecule type" value="Genomic_DNA"/>
</dbReference>
<evidence type="ECO:0000313" key="2">
    <source>
        <dbReference type="EMBL" id="CAA9283987.1"/>
    </source>
</evidence>
<proteinExistence type="predicted"/>
<dbReference type="Pfam" id="PF13599">
    <property type="entry name" value="Pentapeptide_4"/>
    <property type="match status" value="1"/>
</dbReference>
<gene>
    <name evidence="2" type="ORF">AVDCRST_MAG93-3392</name>
</gene>
<sequence>MNNDIRLSTKQATNEAPPAIEVPRLPRRPSVPTTLSAAKLVDGSTFQDITVANAELAEVVANDPSFERVLLKRADFARSKLTLGTWIDVRWDTSDFAEARWEKALFVRVELLGCRMLGTQLLEARMQHARFSRSNMTYARFWNAQFEHARFEQCELREASFEGANLSGVVFDRCDLREADLRGATLRGTDLRGSQLDGLRVGIKDLQGAIIDAQQAVQLAALLGVIVK</sequence>
<dbReference type="PANTHER" id="PTHR47485:SF1">
    <property type="entry name" value="THYLAKOID LUMENAL 17.4 KDA PROTEIN, CHLOROPLASTIC"/>
    <property type="match status" value="1"/>
</dbReference>
<dbReference type="InterPro" id="IPR001646">
    <property type="entry name" value="5peptide_repeat"/>
</dbReference>
<dbReference type="AlphaFoldDB" id="A0A6J4JPC2"/>
<evidence type="ECO:0008006" key="3">
    <source>
        <dbReference type="Google" id="ProtNLM"/>
    </source>
</evidence>
<dbReference type="PANTHER" id="PTHR47485">
    <property type="entry name" value="THYLAKOID LUMENAL 17.4 KDA PROTEIN, CHLOROPLASTIC"/>
    <property type="match status" value="1"/>
</dbReference>
<dbReference type="SUPFAM" id="SSF141571">
    <property type="entry name" value="Pentapeptide repeat-like"/>
    <property type="match status" value="1"/>
</dbReference>